<dbReference type="RefSeq" id="WP_301166357.1">
    <property type="nucleotide sequence ID" value="NZ_JAUHTR010000006.1"/>
</dbReference>
<accession>A0ABT8HYI4</accession>
<organism evidence="2 3">
    <name type="scientific">Fictibacillus fluitans</name>
    <dbReference type="NCBI Taxonomy" id="3058422"/>
    <lineage>
        <taxon>Bacteria</taxon>
        <taxon>Bacillati</taxon>
        <taxon>Bacillota</taxon>
        <taxon>Bacilli</taxon>
        <taxon>Bacillales</taxon>
        <taxon>Fictibacillaceae</taxon>
        <taxon>Fictibacillus</taxon>
    </lineage>
</organism>
<comment type="caution">
    <text evidence="2">The sequence shown here is derived from an EMBL/GenBank/DDBJ whole genome shotgun (WGS) entry which is preliminary data.</text>
</comment>
<dbReference type="Pfam" id="PF05709">
    <property type="entry name" value="Sipho_tail"/>
    <property type="match status" value="1"/>
</dbReference>
<evidence type="ECO:0000313" key="3">
    <source>
        <dbReference type="Proteomes" id="UP001172721"/>
    </source>
</evidence>
<evidence type="ECO:0000259" key="1">
    <source>
        <dbReference type="Pfam" id="PF05709"/>
    </source>
</evidence>
<keyword evidence="3" id="KW-1185">Reference proteome</keyword>
<dbReference type="InterPro" id="IPR008841">
    <property type="entry name" value="Siphovirus-type_tail_N"/>
</dbReference>
<feature type="domain" description="Siphovirus-type tail component RIFT-related" evidence="1">
    <location>
        <begin position="30"/>
        <end position="116"/>
    </location>
</feature>
<evidence type="ECO:0000313" key="2">
    <source>
        <dbReference type="EMBL" id="MDN4525317.1"/>
    </source>
</evidence>
<name>A0ABT8HYI4_9BACL</name>
<reference evidence="2" key="1">
    <citation type="submission" date="2023-07" db="EMBL/GenBank/DDBJ databases">
        <title>Fictibacillus sp. isolated from freshwater pond.</title>
        <authorList>
            <person name="Kirdat K."/>
            <person name="Bhat A."/>
            <person name="Mourya A."/>
            <person name="Yadav A."/>
        </authorList>
    </citation>
    <scope>NUCLEOTIDE SEQUENCE</scope>
    <source>
        <strain evidence="2">NE201</strain>
    </source>
</reference>
<dbReference type="EMBL" id="JAUHTR010000006">
    <property type="protein sequence ID" value="MDN4525317.1"/>
    <property type="molecule type" value="Genomic_DNA"/>
</dbReference>
<proteinExistence type="predicted"/>
<sequence length="276" mass="31317">MFLVYDKNMNLLTFPDGVKPLDIFISSIQKERVSEKVEGVHGSINKGFTYGSRDVELKLLLKARDAKDYRLLRDEVFAMFRRGELYISEEYQKGKRYLISPDEPFIPERFDNNRRLATANINCNMPSLPFAESIGKTQDIQRAGIVNEELWGHGMGLLDDSLVYTVTATSFNIFNAGTEPIHPFQQDLKITISQVAGSTSFLQLKNNTNGTIFKANKAVSNSEKLVIDGPRVTSNSLEYLRDTNKTFIQLDPGWNSFSLTGATSAKIEFDFRFYYS</sequence>
<gene>
    <name evidence="2" type="ORF">QYB97_12560</name>
</gene>
<protein>
    <submittedName>
        <fullName evidence="2">Phage tail family protein</fullName>
    </submittedName>
</protein>
<dbReference type="Proteomes" id="UP001172721">
    <property type="component" value="Unassembled WGS sequence"/>
</dbReference>